<evidence type="ECO:0000256" key="3">
    <source>
        <dbReference type="ARBA" id="ARBA00022963"/>
    </source>
</evidence>
<dbReference type="PANTHER" id="PTHR10272:SF14">
    <property type="entry name" value="PAF ACETYLHYDROLASE FAMILY PROTEIN"/>
    <property type="match status" value="1"/>
</dbReference>
<keyword evidence="2" id="KW-0378">Hydrolase</keyword>
<evidence type="ECO:0000256" key="2">
    <source>
        <dbReference type="ARBA" id="ARBA00022801"/>
    </source>
</evidence>
<evidence type="ECO:0000256" key="1">
    <source>
        <dbReference type="ARBA" id="ARBA00013201"/>
    </source>
</evidence>
<dbReference type="EMBL" id="MU007164">
    <property type="protein sequence ID" value="KAF2416278.1"/>
    <property type="molecule type" value="Genomic_DNA"/>
</dbReference>
<dbReference type="EC" id="3.1.1.47" evidence="1"/>
<proteinExistence type="predicted"/>
<evidence type="ECO:0000256" key="4">
    <source>
        <dbReference type="ARBA" id="ARBA00023098"/>
    </source>
</evidence>
<accession>A0A9P4NDY0</accession>
<reference evidence="5" key="1">
    <citation type="journal article" date="2020" name="Stud. Mycol.">
        <title>101 Dothideomycetes genomes: a test case for predicting lifestyles and emergence of pathogens.</title>
        <authorList>
            <person name="Haridas S."/>
            <person name="Albert R."/>
            <person name="Binder M."/>
            <person name="Bloem J."/>
            <person name="Labutti K."/>
            <person name="Salamov A."/>
            <person name="Andreopoulos B."/>
            <person name="Baker S."/>
            <person name="Barry K."/>
            <person name="Bills G."/>
            <person name="Bluhm B."/>
            <person name="Cannon C."/>
            <person name="Castanera R."/>
            <person name="Culley D."/>
            <person name="Daum C."/>
            <person name="Ezra D."/>
            <person name="Gonzalez J."/>
            <person name="Henrissat B."/>
            <person name="Kuo A."/>
            <person name="Liang C."/>
            <person name="Lipzen A."/>
            <person name="Lutzoni F."/>
            <person name="Magnuson J."/>
            <person name="Mondo S."/>
            <person name="Nolan M."/>
            <person name="Ohm R."/>
            <person name="Pangilinan J."/>
            <person name="Park H.-J."/>
            <person name="Ramirez L."/>
            <person name="Alfaro M."/>
            <person name="Sun H."/>
            <person name="Tritt A."/>
            <person name="Yoshinaga Y."/>
            <person name="Zwiers L.-H."/>
            <person name="Turgeon B."/>
            <person name="Goodwin S."/>
            <person name="Spatafora J."/>
            <person name="Crous P."/>
            <person name="Grigoriev I."/>
        </authorList>
    </citation>
    <scope>NUCLEOTIDE SEQUENCE</scope>
    <source>
        <strain evidence="5">CBS 130266</strain>
    </source>
</reference>
<name>A0A9P4NDY0_9PEZI</name>
<dbReference type="AlphaFoldDB" id="A0A9P4NDY0"/>
<evidence type="ECO:0000313" key="5">
    <source>
        <dbReference type="EMBL" id="KAF2416278.1"/>
    </source>
</evidence>
<comment type="caution">
    <text evidence="5">The sequence shown here is derived from an EMBL/GenBank/DDBJ whole genome shotgun (WGS) entry which is preliminary data.</text>
</comment>
<dbReference type="InterPro" id="IPR029058">
    <property type="entry name" value="AB_hydrolase_fold"/>
</dbReference>
<dbReference type="GO" id="GO:0016042">
    <property type="term" value="P:lipid catabolic process"/>
    <property type="evidence" value="ECO:0007669"/>
    <property type="project" value="UniProtKB-KW"/>
</dbReference>
<organism evidence="5 6">
    <name type="scientific">Tothia fuscella</name>
    <dbReference type="NCBI Taxonomy" id="1048955"/>
    <lineage>
        <taxon>Eukaryota</taxon>
        <taxon>Fungi</taxon>
        <taxon>Dikarya</taxon>
        <taxon>Ascomycota</taxon>
        <taxon>Pezizomycotina</taxon>
        <taxon>Dothideomycetes</taxon>
        <taxon>Pleosporomycetidae</taxon>
        <taxon>Venturiales</taxon>
        <taxon>Cylindrosympodiaceae</taxon>
        <taxon>Tothia</taxon>
    </lineage>
</organism>
<dbReference type="Gene3D" id="3.40.50.1820">
    <property type="entry name" value="alpha/beta hydrolase"/>
    <property type="match status" value="1"/>
</dbReference>
<dbReference type="GO" id="GO:0003847">
    <property type="term" value="F:1-alkyl-2-acetylglycerophosphocholine esterase activity"/>
    <property type="evidence" value="ECO:0007669"/>
    <property type="project" value="UniProtKB-EC"/>
</dbReference>
<evidence type="ECO:0000313" key="6">
    <source>
        <dbReference type="Proteomes" id="UP000800235"/>
    </source>
</evidence>
<keyword evidence="4" id="KW-0443">Lipid metabolism</keyword>
<sequence>MHVMQTGYEGTGQSFSFFYSQIASTVASKGYTIVSIDVPYDVDVVEYTDGYVALFNQTLWGTNDTEALAKTAYTVISTRAEDVSFILHSLSNTTLAHSLIPNLSDSGLDTTHVPMFGRSLGGSTAFSIMGRDDGILGGLSLDDGLYGPVLPNGTTKPFMFLGHENHTRENINADPLLSWQTQWPSLIGWKRYAMVTGSLHYDFSDYPILFGELGITPVGKVASNAILLGSLKGARAFEIVTEYVGAFLEFVVRGKTSDLLDGALQEFPEVLFEL</sequence>
<keyword evidence="3" id="KW-0442">Lipid degradation</keyword>
<dbReference type="OrthoDB" id="2363873at2759"/>
<dbReference type="Proteomes" id="UP000800235">
    <property type="component" value="Unassembled WGS sequence"/>
</dbReference>
<keyword evidence="6" id="KW-1185">Reference proteome</keyword>
<dbReference type="PANTHER" id="PTHR10272">
    <property type="entry name" value="PLATELET-ACTIVATING FACTOR ACETYLHYDROLASE"/>
    <property type="match status" value="1"/>
</dbReference>
<dbReference type="SUPFAM" id="SSF53474">
    <property type="entry name" value="alpha/beta-Hydrolases"/>
    <property type="match status" value="1"/>
</dbReference>
<gene>
    <name evidence="5" type="ORF">EJ08DRAFT_684313</name>
</gene>
<protein>
    <recommendedName>
        <fullName evidence="1">1-alkyl-2-acetylglycerophosphocholine esterase</fullName>
        <ecNumber evidence="1">3.1.1.47</ecNumber>
    </recommendedName>
</protein>